<gene>
    <name evidence="9" type="ORF">MARPO_0014s0034</name>
</gene>
<protein>
    <recommendedName>
        <fullName evidence="3">beta-glucosidase</fullName>
        <ecNumber evidence="3">3.2.1.21</ecNumber>
    </recommendedName>
</protein>
<evidence type="ECO:0000313" key="9">
    <source>
        <dbReference type="EMBL" id="PTQ45482.1"/>
    </source>
</evidence>
<dbReference type="GO" id="GO:0005975">
    <property type="term" value="P:carbohydrate metabolic process"/>
    <property type="evidence" value="ECO:0007669"/>
    <property type="project" value="InterPro"/>
</dbReference>
<sequence>MGKGSCVTLLLFIGLVSSVYSYDLYKDPSQDVEARVQDLLSRMTLAEKVGQMTQIERGVSNNSVVNRRGARAGFRGRFRPKGGLAGGRFLSLTDLLSPLGKAWRSRSLVPPPRAANKNGAITCGTPSLRPLLPTKDDKKDVC</sequence>
<dbReference type="EMBL" id="KZ772686">
    <property type="protein sequence ID" value="PTQ45482.1"/>
    <property type="molecule type" value="Genomic_DNA"/>
</dbReference>
<evidence type="ECO:0000256" key="2">
    <source>
        <dbReference type="ARBA" id="ARBA00005336"/>
    </source>
</evidence>
<evidence type="ECO:0000256" key="8">
    <source>
        <dbReference type="SAM" id="SignalP"/>
    </source>
</evidence>
<evidence type="ECO:0000256" key="4">
    <source>
        <dbReference type="ARBA" id="ARBA00022729"/>
    </source>
</evidence>
<dbReference type="GO" id="GO:0008422">
    <property type="term" value="F:beta-glucosidase activity"/>
    <property type="evidence" value="ECO:0007669"/>
    <property type="project" value="UniProtKB-EC"/>
</dbReference>
<accession>A0A2R6XHB7</accession>
<dbReference type="PANTHER" id="PTHR30620">
    <property type="entry name" value="PERIPLASMIC BETA-GLUCOSIDASE-RELATED"/>
    <property type="match status" value="1"/>
</dbReference>
<evidence type="ECO:0000256" key="1">
    <source>
        <dbReference type="ARBA" id="ARBA00000448"/>
    </source>
</evidence>
<dbReference type="AlphaFoldDB" id="A0A2R6XHB7"/>
<dbReference type="EC" id="3.2.1.21" evidence="3"/>
<evidence type="ECO:0000313" key="10">
    <source>
        <dbReference type="Proteomes" id="UP000244005"/>
    </source>
</evidence>
<dbReference type="OrthoDB" id="1736696at2759"/>
<feature type="region of interest" description="Disordered" evidence="7">
    <location>
        <begin position="116"/>
        <end position="142"/>
    </location>
</feature>
<evidence type="ECO:0000256" key="7">
    <source>
        <dbReference type="SAM" id="MobiDB-lite"/>
    </source>
</evidence>
<name>A0A2R6XHB7_MARPO</name>
<evidence type="ECO:0000256" key="5">
    <source>
        <dbReference type="ARBA" id="ARBA00022801"/>
    </source>
</evidence>
<feature type="signal peptide" evidence="8">
    <location>
        <begin position="1"/>
        <end position="21"/>
    </location>
</feature>
<keyword evidence="10" id="KW-1185">Reference proteome</keyword>
<feature type="chain" id="PRO_5015321730" description="beta-glucosidase" evidence="8">
    <location>
        <begin position="22"/>
        <end position="142"/>
    </location>
</feature>
<comment type="similarity">
    <text evidence="2">Belongs to the glycosyl hydrolase 3 family.</text>
</comment>
<keyword evidence="5" id="KW-0378">Hydrolase</keyword>
<dbReference type="InterPro" id="IPR051915">
    <property type="entry name" value="Cellulose_Degrad_GH3"/>
</dbReference>
<keyword evidence="4 8" id="KW-0732">Signal</keyword>
<organism evidence="9 10">
    <name type="scientific">Marchantia polymorpha</name>
    <name type="common">Common liverwort</name>
    <name type="synonym">Marchantia aquatica</name>
    <dbReference type="NCBI Taxonomy" id="3197"/>
    <lineage>
        <taxon>Eukaryota</taxon>
        <taxon>Viridiplantae</taxon>
        <taxon>Streptophyta</taxon>
        <taxon>Embryophyta</taxon>
        <taxon>Marchantiophyta</taxon>
        <taxon>Marchantiopsida</taxon>
        <taxon>Marchantiidae</taxon>
        <taxon>Marchantiales</taxon>
        <taxon>Marchantiaceae</taxon>
        <taxon>Marchantia</taxon>
    </lineage>
</organism>
<dbReference type="SUPFAM" id="SSF51445">
    <property type="entry name" value="(Trans)glycosidases"/>
    <property type="match status" value="1"/>
</dbReference>
<evidence type="ECO:0000256" key="3">
    <source>
        <dbReference type="ARBA" id="ARBA00012744"/>
    </source>
</evidence>
<evidence type="ECO:0000256" key="6">
    <source>
        <dbReference type="ARBA" id="ARBA00023295"/>
    </source>
</evidence>
<dbReference type="Proteomes" id="UP000244005">
    <property type="component" value="Unassembled WGS sequence"/>
</dbReference>
<dbReference type="Gene3D" id="3.20.20.300">
    <property type="entry name" value="Glycoside hydrolase, family 3, N-terminal domain"/>
    <property type="match status" value="1"/>
</dbReference>
<keyword evidence="6" id="KW-0326">Glycosidase</keyword>
<dbReference type="PANTHER" id="PTHR30620:SF16">
    <property type="entry name" value="LYSOSOMAL BETA GLUCOSIDASE"/>
    <property type="match status" value="1"/>
</dbReference>
<dbReference type="InterPro" id="IPR017853">
    <property type="entry name" value="GH"/>
</dbReference>
<dbReference type="InterPro" id="IPR036962">
    <property type="entry name" value="Glyco_hydro_3_N_sf"/>
</dbReference>
<comment type="catalytic activity">
    <reaction evidence="1">
        <text>Hydrolysis of terminal, non-reducing beta-D-glucosyl residues with release of beta-D-glucose.</text>
        <dbReference type="EC" id="3.2.1.21"/>
    </reaction>
</comment>
<proteinExistence type="inferred from homology"/>
<reference evidence="10" key="1">
    <citation type="journal article" date="2017" name="Cell">
        <title>Insights into land plant evolution garnered from the Marchantia polymorpha genome.</title>
        <authorList>
            <person name="Bowman J.L."/>
            <person name="Kohchi T."/>
            <person name="Yamato K.T."/>
            <person name="Jenkins J."/>
            <person name="Shu S."/>
            <person name="Ishizaki K."/>
            <person name="Yamaoka S."/>
            <person name="Nishihama R."/>
            <person name="Nakamura Y."/>
            <person name="Berger F."/>
            <person name="Adam C."/>
            <person name="Aki S.S."/>
            <person name="Althoff F."/>
            <person name="Araki T."/>
            <person name="Arteaga-Vazquez M.A."/>
            <person name="Balasubrmanian S."/>
            <person name="Barry K."/>
            <person name="Bauer D."/>
            <person name="Boehm C.R."/>
            <person name="Briginshaw L."/>
            <person name="Caballero-Perez J."/>
            <person name="Catarino B."/>
            <person name="Chen F."/>
            <person name="Chiyoda S."/>
            <person name="Chovatia M."/>
            <person name="Davies K.M."/>
            <person name="Delmans M."/>
            <person name="Demura T."/>
            <person name="Dierschke T."/>
            <person name="Dolan L."/>
            <person name="Dorantes-Acosta A.E."/>
            <person name="Eklund D.M."/>
            <person name="Florent S.N."/>
            <person name="Flores-Sandoval E."/>
            <person name="Fujiyama A."/>
            <person name="Fukuzawa H."/>
            <person name="Galik B."/>
            <person name="Grimanelli D."/>
            <person name="Grimwood J."/>
            <person name="Grossniklaus U."/>
            <person name="Hamada T."/>
            <person name="Haseloff J."/>
            <person name="Hetherington A.J."/>
            <person name="Higo A."/>
            <person name="Hirakawa Y."/>
            <person name="Hundley H.N."/>
            <person name="Ikeda Y."/>
            <person name="Inoue K."/>
            <person name="Inoue S.I."/>
            <person name="Ishida S."/>
            <person name="Jia Q."/>
            <person name="Kakita M."/>
            <person name="Kanazawa T."/>
            <person name="Kawai Y."/>
            <person name="Kawashima T."/>
            <person name="Kennedy M."/>
            <person name="Kinose K."/>
            <person name="Kinoshita T."/>
            <person name="Kohara Y."/>
            <person name="Koide E."/>
            <person name="Komatsu K."/>
            <person name="Kopischke S."/>
            <person name="Kubo M."/>
            <person name="Kyozuka J."/>
            <person name="Lagercrantz U."/>
            <person name="Lin S.S."/>
            <person name="Lindquist E."/>
            <person name="Lipzen A.M."/>
            <person name="Lu C.W."/>
            <person name="De Luna E."/>
            <person name="Martienssen R.A."/>
            <person name="Minamino N."/>
            <person name="Mizutani M."/>
            <person name="Mizutani M."/>
            <person name="Mochizuki N."/>
            <person name="Monte I."/>
            <person name="Mosher R."/>
            <person name="Nagasaki H."/>
            <person name="Nakagami H."/>
            <person name="Naramoto S."/>
            <person name="Nishitani K."/>
            <person name="Ohtani M."/>
            <person name="Okamoto T."/>
            <person name="Okumura M."/>
            <person name="Phillips J."/>
            <person name="Pollak B."/>
            <person name="Reinders A."/>
            <person name="Rovekamp M."/>
            <person name="Sano R."/>
            <person name="Sawa S."/>
            <person name="Schmid M.W."/>
            <person name="Shirakawa M."/>
            <person name="Solano R."/>
            <person name="Spunde A."/>
            <person name="Suetsugu N."/>
            <person name="Sugano S."/>
            <person name="Sugiyama A."/>
            <person name="Sun R."/>
            <person name="Suzuki Y."/>
            <person name="Takenaka M."/>
            <person name="Takezawa D."/>
            <person name="Tomogane H."/>
            <person name="Tsuzuki M."/>
            <person name="Ueda T."/>
            <person name="Umeda M."/>
            <person name="Ward J.M."/>
            <person name="Watanabe Y."/>
            <person name="Yazaki K."/>
            <person name="Yokoyama R."/>
            <person name="Yoshitake Y."/>
            <person name="Yotsui I."/>
            <person name="Zachgo S."/>
            <person name="Schmutz J."/>
        </authorList>
    </citation>
    <scope>NUCLEOTIDE SEQUENCE [LARGE SCALE GENOMIC DNA]</scope>
    <source>
        <strain evidence="10">Tak-1</strain>
    </source>
</reference>